<dbReference type="Gene3D" id="3.40.50.2300">
    <property type="match status" value="2"/>
</dbReference>
<dbReference type="EMBL" id="AXCV01000154">
    <property type="protein sequence ID" value="KGO31922.1"/>
    <property type="molecule type" value="Genomic_DNA"/>
</dbReference>
<keyword evidence="1" id="KW-0678">Repressor</keyword>
<protein>
    <recommendedName>
        <fullName evidence="5">HTH lacI-type domain-containing protein</fullName>
    </recommendedName>
</protein>
<proteinExistence type="predicted"/>
<gene>
    <name evidence="6" type="ORF">Q757_04135</name>
</gene>
<keyword evidence="4" id="KW-0804">Transcription</keyword>
<sequence length="278" mass="30856">MKRVTLRDIAKKAGVSIATVSWAINNNKNVRIPLETRNRIQKIAQELGYKKNALASELVSGETKFIGFITDDVATTPFAGQIIQGAQDEAWKSGKILLIVNTDGKDTVEQAAFNMMEEYRVQGIIYSTWYHHPLSVPDYLLTVPSILVNCFDKKDICPSVVPDEFQGGYDATKLLINAGHKKIAFFNTTSPSPAKTDRLKGYRTALEESKIEFNNSLVFNVTPNQEGGYNFADSLIKSGATAVFCHNDRVAMGLYDALNKRISKSQKICRLLGSIIKK</sequence>
<dbReference type="SUPFAM" id="SSF47413">
    <property type="entry name" value="lambda repressor-like DNA-binding domains"/>
    <property type="match status" value="1"/>
</dbReference>
<dbReference type="PANTHER" id="PTHR30146">
    <property type="entry name" value="LACI-RELATED TRANSCRIPTIONAL REPRESSOR"/>
    <property type="match status" value="1"/>
</dbReference>
<comment type="caution">
    <text evidence="6">The sequence shown here is derived from an EMBL/GenBank/DDBJ whole genome shotgun (WGS) entry which is preliminary data.</text>
</comment>
<dbReference type="PANTHER" id="PTHR30146:SF148">
    <property type="entry name" value="HTH-TYPE TRANSCRIPTIONAL REPRESSOR PURR-RELATED"/>
    <property type="match status" value="1"/>
</dbReference>
<dbReference type="CDD" id="cd06288">
    <property type="entry name" value="PBP1_sucrose_transcription_regulator"/>
    <property type="match status" value="1"/>
</dbReference>
<evidence type="ECO:0000256" key="4">
    <source>
        <dbReference type="ARBA" id="ARBA00023163"/>
    </source>
</evidence>
<dbReference type="InterPro" id="IPR010982">
    <property type="entry name" value="Lambda_DNA-bd_dom_sf"/>
</dbReference>
<dbReference type="Gene3D" id="1.10.260.40">
    <property type="entry name" value="lambda repressor-like DNA-binding domains"/>
    <property type="match status" value="1"/>
</dbReference>
<organism evidence="6 7">
    <name type="scientific">Oenococcus alcoholitolerans</name>
    <dbReference type="NCBI Taxonomy" id="931074"/>
    <lineage>
        <taxon>Bacteria</taxon>
        <taxon>Bacillati</taxon>
        <taxon>Bacillota</taxon>
        <taxon>Bacilli</taxon>
        <taxon>Lactobacillales</taxon>
        <taxon>Lactobacillaceae</taxon>
        <taxon>Oenococcus</taxon>
    </lineage>
</organism>
<evidence type="ECO:0000313" key="6">
    <source>
        <dbReference type="EMBL" id="KGO31922.1"/>
    </source>
</evidence>
<dbReference type="InterPro" id="IPR028082">
    <property type="entry name" value="Peripla_BP_I"/>
</dbReference>
<evidence type="ECO:0000313" key="7">
    <source>
        <dbReference type="Proteomes" id="UP000030023"/>
    </source>
</evidence>
<dbReference type="Pfam" id="PF00356">
    <property type="entry name" value="LacI"/>
    <property type="match status" value="1"/>
</dbReference>
<reference evidence="6 7" key="1">
    <citation type="journal article" date="2014" name="Antonie Van Leeuwenhoek">
        <title>Oenococcus alcoholitolerans sp. nov., a lactic acid bacteria isolated from cachaca and ethanol fermentation processes.</title>
        <authorList>
            <person name="Badotti F."/>
            <person name="Moreira A.P."/>
            <person name="Tonon L.A."/>
            <person name="de Lucena B.T."/>
            <person name="Gomes Fde C."/>
            <person name="Kruger R."/>
            <person name="Thompson C.C."/>
            <person name="de Morais M.A.Jr."/>
            <person name="Rosa C.A."/>
            <person name="Thompson F.L."/>
        </authorList>
    </citation>
    <scope>NUCLEOTIDE SEQUENCE [LARGE SCALE GENOMIC DNA]</scope>
    <source>
        <strain evidence="6 7">UFRJ-M7.2.18</strain>
    </source>
</reference>
<dbReference type="CDD" id="cd01392">
    <property type="entry name" value="HTH_LacI"/>
    <property type="match status" value="1"/>
</dbReference>
<feature type="domain" description="HTH lacI-type" evidence="5">
    <location>
        <begin position="4"/>
        <end position="60"/>
    </location>
</feature>
<evidence type="ECO:0000256" key="1">
    <source>
        <dbReference type="ARBA" id="ARBA00022491"/>
    </source>
</evidence>
<keyword evidence="7" id="KW-1185">Reference proteome</keyword>
<dbReference type="SMART" id="SM00354">
    <property type="entry name" value="HTH_LACI"/>
    <property type="match status" value="1"/>
</dbReference>
<dbReference type="SUPFAM" id="SSF53822">
    <property type="entry name" value="Periplasmic binding protein-like I"/>
    <property type="match status" value="1"/>
</dbReference>
<keyword evidence="3" id="KW-0238">DNA-binding</keyword>
<accession>A0ABR4XR34</accession>
<dbReference type="PROSITE" id="PS00356">
    <property type="entry name" value="HTH_LACI_1"/>
    <property type="match status" value="1"/>
</dbReference>
<name>A0ABR4XR34_9LACO</name>
<evidence type="ECO:0000256" key="3">
    <source>
        <dbReference type="ARBA" id="ARBA00023125"/>
    </source>
</evidence>
<dbReference type="InterPro" id="IPR001761">
    <property type="entry name" value="Peripla_BP/Lac1_sug-bd_dom"/>
</dbReference>
<dbReference type="InterPro" id="IPR000843">
    <property type="entry name" value="HTH_LacI"/>
</dbReference>
<keyword evidence="2" id="KW-0805">Transcription regulation</keyword>
<evidence type="ECO:0000259" key="5">
    <source>
        <dbReference type="PROSITE" id="PS50932"/>
    </source>
</evidence>
<evidence type="ECO:0000256" key="2">
    <source>
        <dbReference type="ARBA" id="ARBA00023015"/>
    </source>
</evidence>
<dbReference type="PROSITE" id="PS50932">
    <property type="entry name" value="HTH_LACI_2"/>
    <property type="match status" value="1"/>
</dbReference>
<dbReference type="Pfam" id="PF00532">
    <property type="entry name" value="Peripla_BP_1"/>
    <property type="match status" value="1"/>
</dbReference>
<dbReference type="Proteomes" id="UP000030023">
    <property type="component" value="Unassembled WGS sequence"/>
</dbReference>